<evidence type="ECO:0000313" key="2">
    <source>
        <dbReference type="EMBL" id="MDT0435683.1"/>
    </source>
</evidence>
<feature type="region of interest" description="Disordered" evidence="1">
    <location>
        <begin position="29"/>
        <end position="78"/>
    </location>
</feature>
<dbReference type="Proteomes" id="UP001183535">
    <property type="component" value="Unassembled WGS sequence"/>
</dbReference>
<feature type="compositionally biased region" description="Basic residues" evidence="1">
    <location>
        <begin position="58"/>
        <end position="67"/>
    </location>
</feature>
<dbReference type="AlphaFoldDB" id="A0ABD5ELX8"/>
<sequence>MTWLYVALASAALAVGVGRALHALARDAAGGMRGEESARGYEPGAAADRDAEVEAAVHRHPASRPRTRVFLPGPRRER</sequence>
<reference evidence="3" key="1">
    <citation type="submission" date="2023-07" db="EMBL/GenBank/DDBJ databases">
        <title>30 novel species of actinomycetes from the DSMZ collection.</title>
        <authorList>
            <person name="Nouioui I."/>
        </authorList>
    </citation>
    <scope>NUCLEOTIDE SEQUENCE [LARGE SCALE GENOMIC DNA]</scope>
    <source>
        <strain evidence="3">DSM 41981</strain>
    </source>
</reference>
<name>A0ABD5ELX8_9ACTN</name>
<dbReference type="RefSeq" id="WP_093824465.1">
    <property type="nucleotide sequence ID" value="NZ_JAVRES010000004.1"/>
</dbReference>
<feature type="compositionally biased region" description="Basic and acidic residues" evidence="1">
    <location>
        <begin position="47"/>
        <end position="57"/>
    </location>
</feature>
<dbReference type="EMBL" id="JAVRES010000004">
    <property type="protein sequence ID" value="MDT0435683.1"/>
    <property type="molecule type" value="Genomic_DNA"/>
</dbReference>
<evidence type="ECO:0000256" key="1">
    <source>
        <dbReference type="SAM" id="MobiDB-lite"/>
    </source>
</evidence>
<organism evidence="2 3">
    <name type="scientific">Streptomyces doudnae</name>
    <dbReference type="NCBI Taxonomy" id="3075536"/>
    <lineage>
        <taxon>Bacteria</taxon>
        <taxon>Bacillati</taxon>
        <taxon>Actinomycetota</taxon>
        <taxon>Actinomycetes</taxon>
        <taxon>Kitasatosporales</taxon>
        <taxon>Streptomycetaceae</taxon>
        <taxon>Streptomyces</taxon>
    </lineage>
</organism>
<protein>
    <recommendedName>
        <fullName evidence="4">TIGR04222 domain-containing membrane protein</fullName>
    </recommendedName>
</protein>
<keyword evidence="3" id="KW-1185">Reference proteome</keyword>
<accession>A0ABD5ELX8</accession>
<gene>
    <name evidence="2" type="ORF">RM877_13405</name>
</gene>
<proteinExistence type="predicted"/>
<evidence type="ECO:0008006" key="4">
    <source>
        <dbReference type="Google" id="ProtNLM"/>
    </source>
</evidence>
<evidence type="ECO:0000313" key="3">
    <source>
        <dbReference type="Proteomes" id="UP001183535"/>
    </source>
</evidence>
<comment type="caution">
    <text evidence="2">The sequence shown here is derived from an EMBL/GenBank/DDBJ whole genome shotgun (WGS) entry which is preliminary data.</text>
</comment>